<feature type="domain" description="MOSC" evidence="1">
    <location>
        <begin position="17"/>
        <end position="133"/>
    </location>
</feature>
<dbReference type="GO" id="GO:0003824">
    <property type="term" value="F:catalytic activity"/>
    <property type="evidence" value="ECO:0007669"/>
    <property type="project" value="InterPro"/>
</dbReference>
<dbReference type="AlphaFoldDB" id="A0A918JRQ1"/>
<dbReference type="Pfam" id="PF03473">
    <property type="entry name" value="MOSC"/>
    <property type="match status" value="1"/>
</dbReference>
<dbReference type="InterPro" id="IPR052716">
    <property type="entry name" value="MOSC_domain"/>
</dbReference>
<dbReference type="Proteomes" id="UP000601108">
    <property type="component" value="Unassembled WGS sequence"/>
</dbReference>
<comment type="caution">
    <text evidence="2">The sequence shown here is derived from an EMBL/GenBank/DDBJ whole genome shotgun (WGS) entry which is preliminary data.</text>
</comment>
<protein>
    <recommendedName>
        <fullName evidence="1">MOSC domain-containing protein</fullName>
    </recommendedName>
</protein>
<dbReference type="PROSITE" id="PS51340">
    <property type="entry name" value="MOSC"/>
    <property type="match status" value="1"/>
</dbReference>
<dbReference type="SUPFAM" id="SSF50800">
    <property type="entry name" value="PK beta-barrel domain-like"/>
    <property type="match status" value="1"/>
</dbReference>
<evidence type="ECO:0000313" key="3">
    <source>
        <dbReference type="Proteomes" id="UP000601108"/>
    </source>
</evidence>
<gene>
    <name evidence="2" type="ORF">GCM10007384_02160</name>
</gene>
<dbReference type="GO" id="GO:0030151">
    <property type="term" value="F:molybdenum ion binding"/>
    <property type="evidence" value="ECO:0007669"/>
    <property type="project" value="InterPro"/>
</dbReference>
<dbReference type="InterPro" id="IPR005302">
    <property type="entry name" value="MoCF_Sase_C"/>
</dbReference>
<dbReference type="Gene3D" id="2.40.33.20">
    <property type="entry name" value="PK beta-barrel domain-like"/>
    <property type="match status" value="1"/>
</dbReference>
<dbReference type="PANTHER" id="PTHR36930:SF1">
    <property type="entry name" value="MOSC DOMAIN-CONTAINING PROTEIN"/>
    <property type="match status" value="1"/>
</dbReference>
<keyword evidence="3" id="KW-1185">Reference proteome</keyword>
<dbReference type="GO" id="GO:0030170">
    <property type="term" value="F:pyridoxal phosphate binding"/>
    <property type="evidence" value="ECO:0007669"/>
    <property type="project" value="InterPro"/>
</dbReference>
<reference evidence="2 3" key="1">
    <citation type="journal article" date="2014" name="Int. J. Syst. Evol. Microbiol.">
        <title>Complete genome sequence of Corynebacterium casei LMG S-19264T (=DSM 44701T), isolated from a smear-ripened cheese.</title>
        <authorList>
            <consortium name="US DOE Joint Genome Institute (JGI-PGF)"/>
            <person name="Walter F."/>
            <person name="Albersmeier A."/>
            <person name="Kalinowski J."/>
            <person name="Ruckert C."/>
        </authorList>
    </citation>
    <scope>NUCLEOTIDE SEQUENCE [LARGE SCALE GENOMIC DNA]</scope>
    <source>
        <strain evidence="2 3">KCTC 12285</strain>
    </source>
</reference>
<name>A0A918JRQ1_9FLAO</name>
<accession>A0A918JRQ1</accession>
<proteinExistence type="predicted"/>
<dbReference type="EMBL" id="BMWS01000001">
    <property type="protein sequence ID" value="GGX03957.1"/>
    <property type="molecule type" value="Genomic_DNA"/>
</dbReference>
<dbReference type="InterPro" id="IPR011037">
    <property type="entry name" value="Pyrv_Knase-like_insert_dom_sf"/>
</dbReference>
<dbReference type="RefSeq" id="WP_051316590.1">
    <property type="nucleotide sequence ID" value="NZ_BMWS01000001.1"/>
</dbReference>
<organism evidence="2 3">
    <name type="scientific">Aquimarina muelleri</name>
    <dbReference type="NCBI Taxonomy" id="279356"/>
    <lineage>
        <taxon>Bacteria</taxon>
        <taxon>Pseudomonadati</taxon>
        <taxon>Bacteroidota</taxon>
        <taxon>Flavobacteriia</taxon>
        <taxon>Flavobacteriales</taxon>
        <taxon>Flavobacteriaceae</taxon>
        <taxon>Aquimarina</taxon>
    </lineage>
</organism>
<dbReference type="PANTHER" id="PTHR36930">
    <property type="entry name" value="METAL-SULFUR CLUSTER BIOSYNTHESIS PROTEINS YUAD-RELATED"/>
    <property type="match status" value="1"/>
</dbReference>
<evidence type="ECO:0000313" key="2">
    <source>
        <dbReference type="EMBL" id="GGX03957.1"/>
    </source>
</evidence>
<sequence>MITVQKLFLKESLGNTLREVDSFEVTKKGIVGAKVALPQRHILILTTEIIERFDLEPGDLKENIIIDGLDIHALSSGTVIQIGEVQIRLTYHCEPCKQIKDVVALKKIEHQRGYLGTVLNKGEIKIGDTLTVLDITYDSIPYTIKDRIMWYLDQQKNPVSIKKLAYEISVSPSYYRAIPNMLKKMDPKYMDLVNYPSKNKQPSLFD</sequence>
<evidence type="ECO:0000259" key="1">
    <source>
        <dbReference type="PROSITE" id="PS51340"/>
    </source>
</evidence>